<feature type="transmembrane region" description="Helical" evidence="1">
    <location>
        <begin position="81"/>
        <end position="96"/>
    </location>
</feature>
<reference evidence="2 3" key="1">
    <citation type="journal article" date="2017" name="ISME J.">
        <title>Potential for microbial H2 and metal transformations associated with novel bacteria and archaea in deep terrestrial subsurface sediments.</title>
        <authorList>
            <person name="Hernsdorf A.W."/>
            <person name="Amano Y."/>
            <person name="Miyakawa K."/>
            <person name="Ise K."/>
            <person name="Suzuki Y."/>
            <person name="Anantharaman K."/>
            <person name="Probst A."/>
            <person name="Burstein D."/>
            <person name="Thomas B.C."/>
            <person name="Banfield J.F."/>
        </authorList>
    </citation>
    <scope>NUCLEOTIDE SEQUENCE [LARGE SCALE GENOMIC DNA]</scope>
    <source>
        <strain evidence="2">HGW-Falkowbacteria-1</strain>
    </source>
</reference>
<sequence>MSLKKYLFFMAFLSLLLWAVFVFIAKAVDPEITNWVGLALFYSSLFLALSGSLAVLGFFVRSLFSKKNLKINLVKTSFRQSFLFSFLLISILFMLAENLFSWLNVIIIILILSILEYIFMSEK</sequence>
<protein>
    <submittedName>
        <fullName evidence="2">Uncharacterized protein</fullName>
    </submittedName>
</protein>
<accession>A0A2N2EA81</accession>
<dbReference type="Proteomes" id="UP000233517">
    <property type="component" value="Unassembled WGS sequence"/>
</dbReference>
<name>A0A2N2EA81_9BACT</name>
<keyword evidence="1" id="KW-0472">Membrane</keyword>
<proteinExistence type="predicted"/>
<gene>
    <name evidence="2" type="ORF">CVU82_00075</name>
</gene>
<keyword evidence="1" id="KW-0812">Transmembrane</keyword>
<comment type="caution">
    <text evidence="2">The sequence shown here is derived from an EMBL/GenBank/DDBJ whole genome shotgun (WGS) entry which is preliminary data.</text>
</comment>
<evidence type="ECO:0000313" key="3">
    <source>
        <dbReference type="Proteomes" id="UP000233517"/>
    </source>
</evidence>
<feature type="transmembrane region" description="Helical" evidence="1">
    <location>
        <begin position="37"/>
        <end position="60"/>
    </location>
</feature>
<dbReference type="AlphaFoldDB" id="A0A2N2EA81"/>
<evidence type="ECO:0000256" key="1">
    <source>
        <dbReference type="SAM" id="Phobius"/>
    </source>
</evidence>
<feature type="transmembrane region" description="Helical" evidence="1">
    <location>
        <begin position="102"/>
        <end position="120"/>
    </location>
</feature>
<evidence type="ECO:0000313" key="2">
    <source>
        <dbReference type="EMBL" id="PKM91599.1"/>
    </source>
</evidence>
<keyword evidence="1" id="KW-1133">Transmembrane helix</keyword>
<organism evidence="2 3">
    <name type="scientific">Candidatus Falkowbacteria bacterium HGW-Falkowbacteria-1</name>
    <dbReference type="NCBI Taxonomy" id="2013768"/>
    <lineage>
        <taxon>Bacteria</taxon>
        <taxon>Candidatus Falkowiibacteriota</taxon>
    </lineage>
</organism>
<dbReference type="EMBL" id="PHAI01000001">
    <property type="protein sequence ID" value="PKM91599.1"/>
    <property type="molecule type" value="Genomic_DNA"/>
</dbReference>